<evidence type="ECO:0000256" key="2">
    <source>
        <dbReference type="ARBA" id="ARBA00023015"/>
    </source>
</evidence>
<evidence type="ECO:0000256" key="1">
    <source>
        <dbReference type="ARBA" id="ARBA00022491"/>
    </source>
</evidence>
<organism evidence="7 8">
    <name type="scientific">Streptomyces lunaelactis</name>
    <dbReference type="NCBI Taxonomy" id="1535768"/>
    <lineage>
        <taxon>Bacteria</taxon>
        <taxon>Bacillati</taxon>
        <taxon>Actinomycetota</taxon>
        <taxon>Actinomycetes</taxon>
        <taxon>Kitasatosporales</taxon>
        <taxon>Streptomycetaceae</taxon>
        <taxon>Streptomyces</taxon>
    </lineage>
</organism>
<evidence type="ECO:0000256" key="5">
    <source>
        <dbReference type="PROSITE-ProRule" id="PRU00335"/>
    </source>
</evidence>
<dbReference type="GO" id="GO:0003700">
    <property type="term" value="F:DNA-binding transcription factor activity"/>
    <property type="evidence" value="ECO:0007669"/>
    <property type="project" value="TreeGrafter"/>
</dbReference>
<sequence length="191" mass="21260">MPDRSTQILEAAARLIARHGVRGLRVEEISAEAGVSTALIYYHFKDRAGLLRRTLEFINQRAVRYTDAALDPSDDPRTQLTEMLLLELQDTPQVRENSAAWGEFRATAVFDPDLREQLAASTREWIEDLAHLVRQAQAAGLAGPEIAPSAAAERLTALVEGLGERWLSGTTPLQRAHELLRDAIAMELRRP</sequence>
<dbReference type="Pfam" id="PF00440">
    <property type="entry name" value="TetR_N"/>
    <property type="match status" value="1"/>
</dbReference>
<dbReference type="AlphaFoldDB" id="A0A2R4TA94"/>
<evidence type="ECO:0000313" key="8">
    <source>
        <dbReference type="Proteomes" id="UP000244201"/>
    </source>
</evidence>
<dbReference type="Proteomes" id="UP000244201">
    <property type="component" value="Chromosome"/>
</dbReference>
<accession>A0A2R4TA94</accession>
<evidence type="ECO:0000256" key="4">
    <source>
        <dbReference type="ARBA" id="ARBA00023163"/>
    </source>
</evidence>
<evidence type="ECO:0000259" key="6">
    <source>
        <dbReference type="PROSITE" id="PS50977"/>
    </source>
</evidence>
<dbReference type="GeneID" id="55659744"/>
<dbReference type="InterPro" id="IPR009057">
    <property type="entry name" value="Homeodomain-like_sf"/>
</dbReference>
<dbReference type="OrthoDB" id="5243387at2"/>
<dbReference type="SUPFAM" id="SSF46689">
    <property type="entry name" value="Homeodomain-like"/>
    <property type="match status" value="1"/>
</dbReference>
<dbReference type="PRINTS" id="PR00455">
    <property type="entry name" value="HTHTETR"/>
</dbReference>
<dbReference type="InterPro" id="IPR039538">
    <property type="entry name" value="BetI_C"/>
</dbReference>
<feature type="domain" description="HTH tetR-type" evidence="6">
    <location>
        <begin position="2"/>
        <end position="62"/>
    </location>
</feature>
<dbReference type="PANTHER" id="PTHR30055:SF234">
    <property type="entry name" value="HTH-TYPE TRANSCRIPTIONAL REGULATOR BETI"/>
    <property type="match status" value="1"/>
</dbReference>
<dbReference type="GO" id="GO:0000976">
    <property type="term" value="F:transcription cis-regulatory region binding"/>
    <property type="evidence" value="ECO:0007669"/>
    <property type="project" value="TreeGrafter"/>
</dbReference>
<dbReference type="InterPro" id="IPR050109">
    <property type="entry name" value="HTH-type_TetR-like_transc_reg"/>
</dbReference>
<name>A0A2R4TA94_9ACTN</name>
<dbReference type="PANTHER" id="PTHR30055">
    <property type="entry name" value="HTH-TYPE TRANSCRIPTIONAL REGULATOR RUTR"/>
    <property type="match status" value="1"/>
</dbReference>
<evidence type="ECO:0000256" key="3">
    <source>
        <dbReference type="ARBA" id="ARBA00023125"/>
    </source>
</evidence>
<keyword evidence="8" id="KW-1185">Reference proteome</keyword>
<reference evidence="7 8" key="1">
    <citation type="submission" date="2018-01" db="EMBL/GenBank/DDBJ databases">
        <title>Complete genome sequence of Streptomyces lunaelactis MM109T, a Ferroverdin A producer isolated from cave moonmilk deposits.</title>
        <authorList>
            <person name="Naome A."/>
            <person name="Martinet L."/>
            <person name="Maciejewska M."/>
            <person name="Anderssen S."/>
            <person name="Adam D."/>
            <person name="Tenconi E."/>
            <person name="Deflandre B."/>
            <person name="Arguelles-Arias A."/>
            <person name="Calusinska M."/>
            <person name="Copieters W."/>
            <person name="Karim L."/>
            <person name="Hanikenne M."/>
            <person name="Baurain D."/>
            <person name="van Wezel G."/>
            <person name="Smargiasso N."/>
            <person name="de Pauw E."/>
            <person name="Delfosse P."/>
            <person name="Rigali S."/>
        </authorList>
    </citation>
    <scope>NUCLEOTIDE SEQUENCE [LARGE SCALE GENOMIC DNA]</scope>
    <source>
        <strain evidence="7 8">MM109</strain>
    </source>
</reference>
<dbReference type="Pfam" id="PF13977">
    <property type="entry name" value="TetR_C_6"/>
    <property type="match status" value="1"/>
</dbReference>
<proteinExistence type="predicted"/>
<evidence type="ECO:0000313" key="7">
    <source>
        <dbReference type="EMBL" id="AVZ76033.1"/>
    </source>
</evidence>
<dbReference type="Gene3D" id="1.10.357.10">
    <property type="entry name" value="Tetracycline Repressor, domain 2"/>
    <property type="match status" value="1"/>
</dbReference>
<dbReference type="EMBL" id="CP026304">
    <property type="protein sequence ID" value="AVZ76033.1"/>
    <property type="molecule type" value="Genomic_DNA"/>
</dbReference>
<dbReference type="SUPFAM" id="SSF48498">
    <property type="entry name" value="Tetracyclin repressor-like, C-terminal domain"/>
    <property type="match status" value="1"/>
</dbReference>
<keyword evidence="3 5" id="KW-0238">DNA-binding</keyword>
<dbReference type="RefSeq" id="WP_108153322.1">
    <property type="nucleotide sequence ID" value="NZ_CP026304.1"/>
</dbReference>
<feature type="DNA-binding region" description="H-T-H motif" evidence="5">
    <location>
        <begin position="25"/>
        <end position="44"/>
    </location>
</feature>
<keyword evidence="1" id="KW-0678">Repressor</keyword>
<keyword evidence="4" id="KW-0804">Transcription</keyword>
<dbReference type="PROSITE" id="PS50977">
    <property type="entry name" value="HTH_TETR_2"/>
    <property type="match status" value="1"/>
</dbReference>
<dbReference type="InterPro" id="IPR001647">
    <property type="entry name" value="HTH_TetR"/>
</dbReference>
<gene>
    <name evidence="7" type="ORF">SLUN_31315</name>
</gene>
<dbReference type="InterPro" id="IPR036271">
    <property type="entry name" value="Tet_transcr_reg_TetR-rel_C_sf"/>
</dbReference>
<dbReference type="KEGG" id="slk:SLUN_31315"/>
<keyword evidence="2" id="KW-0805">Transcription regulation</keyword>
<protein>
    <submittedName>
        <fullName evidence="7">TetR family transcriptional regulator</fullName>
    </submittedName>
</protein>